<keyword evidence="3" id="KW-0067">ATP-binding</keyword>
<dbReference type="Proteomes" id="UP001152797">
    <property type="component" value="Unassembled WGS sequence"/>
</dbReference>
<dbReference type="OrthoDB" id="432234at2759"/>
<evidence type="ECO:0000313" key="2">
    <source>
        <dbReference type="EMBL" id="CAL1151219.1"/>
    </source>
</evidence>
<protein>
    <submittedName>
        <fullName evidence="3">ATP-dependent DNA helicase</fullName>
    </submittedName>
</protein>
<dbReference type="EMBL" id="CAMXCT010002386">
    <property type="protein sequence ID" value="CAI3997844.1"/>
    <property type="molecule type" value="Genomic_DNA"/>
</dbReference>
<dbReference type="EMBL" id="CAMXCT020002386">
    <property type="protein sequence ID" value="CAL1151219.1"/>
    <property type="molecule type" value="Genomic_DNA"/>
</dbReference>
<evidence type="ECO:0000313" key="3">
    <source>
        <dbReference type="EMBL" id="CAL4785156.1"/>
    </source>
</evidence>
<dbReference type="AlphaFoldDB" id="A0A9P1CT55"/>
<dbReference type="EMBL" id="CAMXCT030002386">
    <property type="protein sequence ID" value="CAL4785156.1"/>
    <property type="molecule type" value="Genomic_DNA"/>
</dbReference>
<dbReference type="GO" id="GO:0004386">
    <property type="term" value="F:helicase activity"/>
    <property type="evidence" value="ECO:0007669"/>
    <property type="project" value="UniProtKB-KW"/>
</dbReference>
<accession>A0A9P1CT55</accession>
<dbReference type="SUPFAM" id="SSF52540">
    <property type="entry name" value="P-loop containing nucleoside triphosphate hydrolases"/>
    <property type="match status" value="1"/>
</dbReference>
<sequence length="550" mass="63067">MVDAGQKLLWEEFQGVVELTERERCKDAWWNEVGDQLRIGGLSDDNINYLHGKPVEGCQLSAEERVSRRRVITGPDDPRLHLPRFQEAPLIVANNDAKYQVNKLRAKKYARDAGTQLRWSPAKDVASSETLQAQVCDKDRKIKWLQYHDKDTANLMGMLPLAIGMPVTFTEHIDRSDKQLLRGTRGFVHSWVWPKSQKQPSIVYVKVEDATWQLDGVDEPGVYPITPIRQTWHLDKGRKVKMLKIKRTQLPLAPAFAMTARTSQGKTLRAVLLDLQVDKKVNPTIGHVASTRVHSREDVLILRPFADFLFRRGLQSQGPALLLQKLRGEAIDWAAVREARNPCATCKECQQVWSLEYYSHEQWELVRANKEGMCKACKDGPGAKRRKVERREKFECFGCNTIKIAEAFPRAQLVQERADTMRHCLKCLQVQRAQMQCCRCLGTKAQPEFEPQMVTMPTSGVLCRACQEELRQQKNKQWSGCFKCQACSKMFLNTVAKGKDRARHCLNCASRDQRKDGELTCRGKDCKRKFTAPPSAEGKRQRYCPDCRRR</sequence>
<keyword evidence="3" id="KW-0547">Nucleotide-binding</keyword>
<keyword evidence="4" id="KW-1185">Reference proteome</keyword>
<gene>
    <name evidence="1" type="ORF">C1SCF055_LOCUS24188</name>
</gene>
<organism evidence="1">
    <name type="scientific">Cladocopium goreaui</name>
    <dbReference type="NCBI Taxonomy" id="2562237"/>
    <lineage>
        <taxon>Eukaryota</taxon>
        <taxon>Sar</taxon>
        <taxon>Alveolata</taxon>
        <taxon>Dinophyceae</taxon>
        <taxon>Suessiales</taxon>
        <taxon>Symbiodiniaceae</taxon>
        <taxon>Cladocopium</taxon>
    </lineage>
</organism>
<reference evidence="1" key="1">
    <citation type="submission" date="2022-10" db="EMBL/GenBank/DDBJ databases">
        <authorList>
            <person name="Chen Y."/>
            <person name="Dougan E. K."/>
            <person name="Chan C."/>
            <person name="Rhodes N."/>
            <person name="Thang M."/>
        </authorList>
    </citation>
    <scope>NUCLEOTIDE SEQUENCE</scope>
</reference>
<evidence type="ECO:0000313" key="4">
    <source>
        <dbReference type="Proteomes" id="UP001152797"/>
    </source>
</evidence>
<reference evidence="2" key="2">
    <citation type="submission" date="2024-04" db="EMBL/GenBank/DDBJ databases">
        <authorList>
            <person name="Chen Y."/>
            <person name="Shah S."/>
            <person name="Dougan E. K."/>
            <person name="Thang M."/>
            <person name="Chan C."/>
        </authorList>
    </citation>
    <scope>NUCLEOTIDE SEQUENCE [LARGE SCALE GENOMIC DNA]</scope>
</reference>
<comment type="caution">
    <text evidence="1">The sequence shown here is derived from an EMBL/GenBank/DDBJ whole genome shotgun (WGS) entry which is preliminary data.</text>
</comment>
<proteinExistence type="predicted"/>
<name>A0A9P1CT55_9DINO</name>
<dbReference type="InterPro" id="IPR027417">
    <property type="entry name" value="P-loop_NTPase"/>
</dbReference>
<keyword evidence="3" id="KW-0347">Helicase</keyword>
<keyword evidence="3" id="KW-0378">Hydrolase</keyword>
<evidence type="ECO:0000313" key="1">
    <source>
        <dbReference type="EMBL" id="CAI3997844.1"/>
    </source>
</evidence>